<proteinExistence type="predicted"/>
<comment type="caution">
    <text evidence="1">The sequence shown here is derived from an EMBL/GenBank/DDBJ whole genome shotgun (WGS) entry which is preliminary data.</text>
</comment>
<feature type="non-terminal residue" evidence="1">
    <location>
        <position position="1"/>
    </location>
</feature>
<evidence type="ECO:0000313" key="1">
    <source>
        <dbReference type="EMBL" id="MBI1648254.1"/>
    </source>
</evidence>
<accession>A0ABS0STJ5</accession>
<sequence>AGTYTVKVRSNGEINCELEHSFTIVEPDLLQVNASTVSETCYGLNNGQLIFSIQGGRAPYSYTLKTASGTLADSGTVTATGTVRTITNVVGTYLLEYSDGQCSQSLQITVPSAPKLDIVDVKEQFNCSVVSTTYTTSYLRVEFSQADDKRTASNTLYSVDGGLQKTPFKRIEGKYGYTDIIPTGQYTLTVYYYSNVPGAPLCEQTWGSTVSLTRYRGLEIKDITDPRAINKIKVQAVGGNPSSYSYTFNGYQDGTNEYMLRSSDPTTRVVGKRVYKTVVVEAIDGNGCSSTLTIEKEYMKSVPPDFFTPNGDGQNDGWDPDRYRSYPNLTVDIYDRYGRYITSLRSGEVWDGRYNGKELPTGDYWYILKTHEDGEDDQEYVGHFNLYRAAD</sequence>
<organism evidence="1 2">
    <name type="scientific">Capnocytophaga periodontitidis</name>
    <dbReference type="NCBI Taxonomy" id="2795027"/>
    <lineage>
        <taxon>Bacteria</taxon>
        <taxon>Pseudomonadati</taxon>
        <taxon>Bacteroidota</taxon>
        <taxon>Flavobacteriia</taxon>
        <taxon>Flavobacteriales</taxon>
        <taxon>Flavobacteriaceae</taxon>
        <taxon>Capnocytophaga</taxon>
    </lineage>
</organism>
<gene>
    <name evidence="1" type="ORF">I7X30_14495</name>
</gene>
<evidence type="ECO:0000313" key="2">
    <source>
        <dbReference type="Proteomes" id="UP000641139"/>
    </source>
</evidence>
<dbReference type="InterPro" id="IPR025667">
    <property type="entry name" value="SprB_repeat"/>
</dbReference>
<dbReference type="Pfam" id="PF13573">
    <property type="entry name" value="SprB"/>
    <property type="match status" value="1"/>
</dbReference>
<dbReference type="RefSeq" id="WP_198467780.1">
    <property type="nucleotide sequence ID" value="NZ_JAEFDC010000042.1"/>
</dbReference>
<protein>
    <submittedName>
        <fullName evidence="1">T9SS type B sorting domain-containing protein</fullName>
    </submittedName>
</protein>
<dbReference type="NCBIfam" id="TIGR04131">
    <property type="entry name" value="Bac_Flav_CTERM"/>
    <property type="match status" value="1"/>
</dbReference>
<dbReference type="Pfam" id="PF13585">
    <property type="entry name" value="CHU_C"/>
    <property type="match status" value="1"/>
</dbReference>
<keyword evidence="2" id="KW-1185">Reference proteome</keyword>
<dbReference type="Proteomes" id="UP000641139">
    <property type="component" value="Unassembled WGS sequence"/>
</dbReference>
<name>A0ABS0STJ5_9FLAO</name>
<dbReference type="EMBL" id="JAEFDC010000042">
    <property type="protein sequence ID" value="MBI1648254.1"/>
    <property type="molecule type" value="Genomic_DNA"/>
</dbReference>
<dbReference type="InterPro" id="IPR026341">
    <property type="entry name" value="T9SS_type_B"/>
</dbReference>
<reference evidence="1 2" key="1">
    <citation type="journal article" date="2021" name="Int. J. Syst. Evol. Microbiol.">
        <title>Capnocytophaga periodontitidis sp. nov., isolated from subgingival plaque of periodontitis patient.</title>
        <authorList>
            <person name="Zhang Y."/>
            <person name="Qiao D."/>
            <person name="Shi W."/>
            <person name="Wu D."/>
            <person name="Cai M."/>
        </authorList>
    </citation>
    <scope>NUCLEOTIDE SEQUENCE [LARGE SCALE GENOMIC DNA]</scope>
    <source>
        <strain evidence="1 2">051621</strain>
    </source>
</reference>